<reference evidence="1 2" key="1">
    <citation type="submission" date="2023-10" db="EMBL/GenBank/DDBJ databases">
        <title>Rubellicoccus peritrichatus gen. nov., sp. nov., isolated from an algae of coral reef tank.</title>
        <authorList>
            <person name="Luo J."/>
        </authorList>
    </citation>
    <scope>NUCLEOTIDE SEQUENCE [LARGE SCALE GENOMIC DNA]</scope>
    <source>
        <strain evidence="1 2">CR14</strain>
    </source>
</reference>
<keyword evidence="2" id="KW-1185">Reference proteome</keyword>
<dbReference type="AlphaFoldDB" id="A0AAQ3QQA6"/>
<dbReference type="RefSeq" id="WP_317832138.1">
    <property type="nucleotide sequence ID" value="NZ_CP136920.1"/>
</dbReference>
<name>A0AAQ3QQA6_9BACT</name>
<protein>
    <recommendedName>
        <fullName evidence="3">Co-chaperone DjlA N-terminal domain-containing protein</fullName>
    </recommendedName>
</protein>
<dbReference type="InterPro" id="IPR029024">
    <property type="entry name" value="TerB-like"/>
</dbReference>
<evidence type="ECO:0008006" key="3">
    <source>
        <dbReference type="Google" id="ProtNLM"/>
    </source>
</evidence>
<accession>A0AAQ3QQA6</accession>
<sequence length="135" mass="15392">MSLFSKIFNNDRSEKDGLIQDQRESLIDLLVLAMYVDNKLSLSEDAVLKAQIDQFSWEGPMSVDDYVNSAIARIRDMRSSEHFVNELLKSINERLGDYDVRLTAAGICERLLSADGKETSEKEFLNKVKTELQIT</sequence>
<evidence type="ECO:0000313" key="1">
    <source>
        <dbReference type="EMBL" id="WOO40043.1"/>
    </source>
</evidence>
<dbReference type="SUPFAM" id="SSF158682">
    <property type="entry name" value="TerB-like"/>
    <property type="match status" value="1"/>
</dbReference>
<dbReference type="EMBL" id="CP136920">
    <property type="protein sequence ID" value="WOO40043.1"/>
    <property type="molecule type" value="Genomic_DNA"/>
</dbReference>
<organism evidence="1 2">
    <name type="scientific">Rubellicoccus peritrichatus</name>
    <dbReference type="NCBI Taxonomy" id="3080537"/>
    <lineage>
        <taxon>Bacteria</taxon>
        <taxon>Pseudomonadati</taxon>
        <taxon>Verrucomicrobiota</taxon>
        <taxon>Opitutia</taxon>
        <taxon>Puniceicoccales</taxon>
        <taxon>Cerasicoccaceae</taxon>
        <taxon>Rubellicoccus</taxon>
    </lineage>
</organism>
<proteinExistence type="predicted"/>
<dbReference type="KEGG" id="puo:RZN69_15575"/>
<evidence type="ECO:0000313" key="2">
    <source>
        <dbReference type="Proteomes" id="UP001304300"/>
    </source>
</evidence>
<dbReference type="Gene3D" id="1.10.3680.10">
    <property type="entry name" value="TerB-like"/>
    <property type="match status" value="1"/>
</dbReference>
<gene>
    <name evidence="1" type="ORF">RZN69_15575</name>
</gene>
<dbReference type="Proteomes" id="UP001304300">
    <property type="component" value="Chromosome"/>
</dbReference>